<dbReference type="InterPro" id="IPR011335">
    <property type="entry name" value="Restrct_endonuc-II-like"/>
</dbReference>
<dbReference type="InterPro" id="IPR011604">
    <property type="entry name" value="PDDEXK-like_dom_sf"/>
</dbReference>
<evidence type="ECO:0000313" key="3">
    <source>
        <dbReference type="Proteomes" id="UP000261948"/>
    </source>
</evidence>
<reference evidence="2 3" key="1">
    <citation type="submission" date="2018-08" db="EMBL/GenBank/DDBJ databases">
        <title>Comamonas testosteroni strain SWCO2.</title>
        <authorList>
            <person name="Jiang N."/>
            <person name="Zhang X.Z."/>
        </authorList>
    </citation>
    <scope>NUCLEOTIDE SEQUENCE [LARGE SCALE GENOMIC DNA]</scope>
    <source>
        <strain evidence="2 3">SWCO2</strain>
    </source>
</reference>
<dbReference type="Proteomes" id="UP000261948">
    <property type="component" value="Unassembled WGS sequence"/>
</dbReference>
<dbReference type="EMBL" id="QURR01000004">
    <property type="protein sequence ID" value="RGE46249.1"/>
    <property type="molecule type" value="Genomic_DNA"/>
</dbReference>
<keyword evidence="2" id="KW-0540">Nuclease</keyword>
<evidence type="ECO:0000259" key="1">
    <source>
        <dbReference type="Pfam" id="PF09588"/>
    </source>
</evidence>
<dbReference type="InterPro" id="IPR019080">
    <property type="entry name" value="YqaJ_viral_recombinase"/>
</dbReference>
<accession>A0A373FS82</accession>
<dbReference type="PANTHER" id="PTHR46609">
    <property type="entry name" value="EXONUCLEASE, PHAGE-TYPE/RECB, C-TERMINAL DOMAIN-CONTAINING PROTEIN"/>
    <property type="match status" value="1"/>
</dbReference>
<feature type="domain" description="YqaJ viral recombinase" evidence="1">
    <location>
        <begin position="42"/>
        <end position="183"/>
    </location>
</feature>
<dbReference type="Pfam" id="PF09588">
    <property type="entry name" value="YqaJ"/>
    <property type="match status" value="1"/>
</dbReference>
<protein>
    <submittedName>
        <fullName evidence="2">Endonuclease</fullName>
    </submittedName>
</protein>
<dbReference type="InterPro" id="IPR017482">
    <property type="entry name" value="Lambda-type_endonuclease"/>
</dbReference>
<keyword evidence="2" id="KW-0255">Endonuclease</keyword>
<dbReference type="GO" id="GO:0004519">
    <property type="term" value="F:endonuclease activity"/>
    <property type="evidence" value="ECO:0007669"/>
    <property type="project" value="UniProtKB-KW"/>
</dbReference>
<keyword evidence="3" id="KW-1185">Reference proteome</keyword>
<comment type="caution">
    <text evidence="2">The sequence shown here is derived from an EMBL/GenBank/DDBJ whole genome shotgun (WGS) entry which is preliminary data.</text>
</comment>
<dbReference type="OrthoDB" id="46225at2"/>
<dbReference type="SUPFAM" id="SSF52980">
    <property type="entry name" value="Restriction endonuclease-like"/>
    <property type="match status" value="1"/>
</dbReference>
<dbReference type="InterPro" id="IPR051703">
    <property type="entry name" value="NF-kappa-B_Signaling_Reg"/>
</dbReference>
<dbReference type="AlphaFoldDB" id="A0A373FS82"/>
<evidence type="ECO:0000313" key="2">
    <source>
        <dbReference type="EMBL" id="RGE46249.1"/>
    </source>
</evidence>
<dbReference type="NCBIfam" id="TIGR03033">
    <property type="entry name" value="phage_rel_nuc"/>
    <property type="match status" value="1"/>
</dbReference>
<proteinExistence type="predicted"/>
<dbReference type="PANTHER" id="PTHR46609:SF6">
    <property type="entry name" value="EXONUCLEASE, PHAGE-TYPE_RECB, C-TERMINAL DOMAIN-CONTAINING PROTEIN-RELATED"/>
    <property type="match status" value="1"/>
</dbReference>
<name>A0A373FS82_COMTE</name>
<sequence length="348" mass="38436">MSVHLLSNANLDLQSLSTVRAPATRKGAALRLVSTKDLARDDWLEVRRTGIGSSDAATAVGLNPYQSQLELWMQKTGKADLLPAVDPNDDTSPMFWGTLLEPIVAAHYTKRTGNKVRRVNAVLQHPKHPWMLANVDREVVGSSEVQILECKTAGIHGARLWKDGVPEYVQLQVMHQLAVTGYKAADVAVLIGGQELRIFHIERDEALIARLIEMERAFWQLVESNTPPPGDGSDSAEKALRCLYPNSGGEEVDMSDNPELNATFDALLIAREQLDAAQKQEARLRQAIQIHMGEADKATFACGGSVTWRRSKDGQAFDTAQFVKDHPELSKAYLTTRPGSRRFCVYPA</sequence>
<dbReference type="Gene3D" id="3.90.320.10">
    <property type="match status" value="1"/>
</dbReference>
<keyword evidence="2" id="KW-0378">Hydrolase</keyword>
<gene>
    <name evidence="2" type="ORF">DZC30_05710</name>
</gene>
<organism evidence="2 3">
    <name type="scientific">Comamonas testosteroni</name>
    <name type="common">Pseudomonas testosteroni</name>
    <dbReference type="NCBI Taxonomy" id="285"/>
    <lineage>
        <taxon>Bacteria</taxon>
        <taxon>Pseudomonadati</taxon>
        <taxon>Pseudomonadota</taxon>
        <taxon>Betaproteobacteria</taxon>
        <taxon>Burkholderiales</taxon>
        <taxon>Comamonadaceae</taxon>
        <taxon>Comamonas</taxon>
    </lineage>
</organism>